<comment type="caution">
    <text evidence="1">The sequence shown here is derived from an EMBL/GenBank/DDBJ whole genome shotgun (WGS) entry which is preliminary data.</text>
</comment>
<reference evidence="1 2" key="1">
    <citation type="journal article" date="2016" name="Nat. Commun.">
        <title>Thousands of microbial genomes shed light on interconnected biogeochemical processes in an aquifer system.</title>
        <authorList>
            <person name="Anantharaman K."/>
            <person name="Brown C.T."/>
            <person name="Hug L.A."/>
            <person name="Sharon I."/>
            <person name="Castelle C.J."/>
            <person name="Probst A.J."/>
            <person name="Thomas B.C."/>
            <person name="Singh A."/>
            <person name="Wilkins M.J."/>
            <person name="Karaoz U."/>
            <person name="Brodie E.L."/>
            <person name="Williams K.H."/>
            <person name="Hubbard S.S."/>
            <person name="Banfield J.F."/>
        </authorList>
    </citation>
    <scope>NUCLEOTIDE SEQUENCE [LARGE SCALE GENOMIC DNA]</scope>
</reference>
<evidence type="ECO:0000313" key="1">
    <source>
        <dbReference type="EMBL" id="OGG47613.1"/>
    </source>
</evidence>
<dbReference type="EMBL" id="MFKQ01000004">
    <property type="protein sequence ID" value="OGG47613.1"/>
    <property type="molecule type" value="Genomic_DNA"/>
</dbReference>
<proteinExistence type="predicted"/>
<evidence type="ECO:0000313" key="2">
    <source>
        <dbReference type="Proteomes" id="UP000178344"/>
    </source>
</evidence>
<dbReference type="Proteomes" id="UP000178344">
    <property type="component" value="Unassembled WGS sequence"/>
</dbReference>
<accession>A0A1F6CEK9</accession>
<sequence length="64" mass="7256">MRNEKPCGAVRSTVPASLLPEHGRRRDRTVSRAQFAAPELTRVFHCAYRATLVSNEPRDYNDAN</sequence>
<name>A0A1F6CEK9_9BACT</name>
<protein>
    <submittedName>
        <fullName evidence="1">Uncharacterized protein</fullName>
    </submittedName>
</protein>
<dbReference type="AlphaFoldDB" id="A0A1F6CEK9"/>
<gene>
    <name evidence="1" type="ORF">A2671_01660</name>
</gene>
<organism evidence="1 2">
    <name type="scientific">Candidatus Kaiserbacteria bacterium RIFCSPHIGHO2_01_FULL_49_13</name>
    <dbReference type="NCBI Taxonomy" id="1798477"/>
    <lineage>
        <taxon>Bacteria</taxon>
        <taxon>Candidatus Kaiseribacteriota</taxon>
    </lineage>
</organism>